<reference evidence="4" key="1">
    <citation type="submission" date="2017-09" db="EMBL/GenBank/DDBJ databases">
        <title>Depth-based differentiation of microbial function through sediment-hosted aquifers and enrichment of novel symbionts in the deep terrestrial subsurface.</title>
        <authorList>
            <person name="Probst A.J."/>
            <person name="Ladd B."/>
            <person name="Jarett J.K."/>
            <person name="Geller-Mcgrath D.E."/>
            <person name="Sieber C.M.K."/>
            <person name="Emerson J.B."/>
            <person name="Anantharaman K."/>
            <person name="Thomas B.C."/>
            <person name="Malmstrom R."/>
            <person name="Stieglmeier M."/>
            <person name="Klingl A."/>
            <person name="Woyke T."/>
            <person name="Ryan C.M."/>
            <person name="Banfield J.F."/>
        </authorList>
    </citation>
    <scope>NUCLEOTIDE SEQUENCE [LARGE SCALE GENOMIC DNA]</scope>
</reference>
<dbReference type="Proteomes" id="UP000230108">
    <property type="component" value="Unassembled WGS sequence"/>
</dbReference>
<feature type="domain" description="EamA" evidence="2">
    <location>
        <begin position="147"/>
        <end position="284"/>
    </location>
</feature>
<gene>
    <name evidence="3" type="ORF">COY90_01535</name>
</gene>
<feature type="transmembrane region" description="Helical" evidence="1">
    <location>
        <begin position="65"/>
        <end position="84"/>
    </location>
</feature>
<keyword evidence="1" id="KW-0472">Membrane</keyword>
<evidence type="ECO:0000313" key="3">
    <source>
        <dbReference type="EMBL" id="PIY69269.1"/>
    </source>
</evidence>
<feature type="transmembrane region" description="Helical" evidence="1">
    <location>
        <begin position="215"/>
        <end position="234"/>
    </location>
</feature>
<dbReference type="InterPro" id="IPR000620">
    <property type="entry name" value="EamA_dom"/>
</dbReference>
<feature type="transmembrane region" description="Helical" evidence="1">
    <location>
        <begin position="121"/>
        <end position="137"/>
    </location>
</feature>
<name>A0A2M7QDH5_9BACT</name>
<proteinExistence type="predicted"/>
<dbReference type="EMBL" id="PFLF01000038">
    <property type="protein sequence ID" value="PIY69269.1"/>
    <property type="molecule type" value="Genomic_DNA"/>
</dbReference>
<organism evidence="3 4">
    <name type="scientific">Candidatus Roizmanbacteria bacterium CG_4_10_14_0_8_um_filter_39_9</name>
    <dbReference type="NCBI Taxonomy" id="1974829"/>
    <lineage>
        <taxon>Bacteria</taxon>
        <taxon>Candidatus Roizmaniibacteriota</taxon>
    </lineage>
</organism>
<dbReference type="AlphaFoldDB" id="A0A2M7QDH5"/>
<protein>
    <recommendedName>
        <fullName evidence="2">EamA domain-containing protein</fullName>
    </recommendedName>
</protein>
<dbReference type="Pfam" id="PF00892">
    <property type="entry name" value="EamA"/>
    <property type="match status" value="2"/>
</dbReference>
<keyword evidence="1" id="KW-1133">Transmembrane helix</keyword>
<accession>A0A2M7QDH5</accession>
<evidence type="ECO:0000256" key="1">
    <source>
        <dbReference type="SAM" id="Phobius"/>
    </source>
</evidence>
<evidence type="ECO:0000313" key="4">
    <source>
        <dbReference type="Proteomes" id="UP000230108"/>
    </source>
</evidence>
<keyword evidence="1" id="KW-0812">Transmembrane</keyword>
<feature type="domain" description="EamA" evidence="2">
    <location>
        <begin position="3"/>
        <end position="137"/>
    </location>
</feature>
<comment type="caution">
    <text evidence="3">The sequence shown here is derived from an EMBL/GenBank/DDBJ whole genome shotgun (WGS) entry which is preliminary data.</text>
</comment>
<feature type="transmembrane region" description="Helical" evidence="1">
    <location>
        <begin position="241"/>
        <end position="262"/>
    </location>
</feature>
<dbReference type="GO" id="GO:0016020">
    <property type="term" value="C:membrane"/>
    <property type="evidence" value="ECO:0007669"/>
    <property type="project" value="InterPro"/>
</dbReference>
<feature type="transmembrane region" description="Helical" evidence="1">
    <location>
        <begin position="176"/>
        <end position="195"/>
    </location>
</feature>
<dbReference type="SUPFAM" id="SSF103481">
    <property type="entry name" value="Multidrug resistance efflux transporter EmrE"/>
    <property type="match status" value="1"/>
</dbReference>
<sequence length="287" mass="31663">MHWLLLTLISIVSRSTYSIATKILSNKIRVSPMTQAVLMTTCAGILSIPFALYIGDSAMTNSFSIWPVVFVMVISQAFGNILYFKGMNTLDAGTSQIAFSSILIWSFILSIIFLQSKFSTIQLFGTLLMGIAIMIVYRHKNNIRVNVGIIYVIGAALLFAIFQITSAMISKQLSTGAYLLITYFGSSTIVGLVYYKTIIKDFLKLIKQIGHTLTTLFFASGTSIMCFVFSYFAYQKAPNRGIVVLLLTSQVILSVIFGVIFLKEKDNLKQKIAAGILAFVASLLIKA</sequence>
<feature type="transmembrane region" description="Helical" evidence="1">
    <location>
        <begin position="96"/>
        <end position="114"/>
    </location>
</feature>
<evidence type="ECO:0000259" key="2">
    <source>
        <dbReference type="Pfam" id="PF00892"/>
    </source>
</evidence>
<feature type="transmembrane region" description="Helical" evidence="1">
    <location>
        <begin position="143"/>
        <end position="164"/>
    </location>
</feature>
<feature type="transmembrane region" description="Helical" evidence="1">
    <location>
        <begin position="36"/>
        <end position="53"/>
    </location>
</feature>
<dbReference type="InterPro" id="IPR037185">
    <property type="entry name" value="EmrE-like"/>
</dbReference>